<keyword evidence="3" id="KW-0949">S-adenosyl-L-methionine</keyword>
<keyword evidence="6" id="KW-1185">Reference proteome</keyword>
<comment type="caution">
    <text evidence="5">The sequence shown here is derived from an EMBL/GenBank/DDBJ whole genome shotgun (WGS) entry which is preliminary data.</text>
</comment>
<evidence type="ECO:0000313" key="6">
    <source>
        <dbReference type="Proteomes" id="UP001597469"/>
    </source>
</evidence>
<dbReference type="InterPro" id="IPR041698">
    <property type="entry name" value="Methyltransf_25"/>
</dbReference>
<dbReference type="PANTHER" id="PTHR43464">
    <property type="entry name" value="METHYLTRANSFERASE"/>
    <property type="match status" value="1"/>
</dbReference>
<dbReference type="PANTHER" id="PTHR43464:SF19">
    <property type="entry name" value="UBIQUINONE BIOSYNTHESIS O-METHYLTRANSFERASE, MITOCHONDRIAL"/>
    <property type="match status" value="1"/>
</dbReference>
<dbReference type="EMBL" id="JBHULN010000009">
    <property type="protein sequence ID" value="MFD2572063.1"/>
    <property type="molecule type" value="Genomic_DNA"/>
</dbReference>
<evidence type="ECO:0000313" key="5">
    <source>
        <dbReference type="EMBL" id="MFD2572063.1"/>
    </source>
</evidence>
<accession>A0ABW5M533</accession>
<dbReference type="InterPro" id="IPR029063">
    <property type="entry name" value="SAM-dependent_MTases_sf"/>
</dbReference>
<evidence type="ECO:0000259" key="4">
    <source>
        <dbReference type="Pfam" id="PF13649"/>
    </source>
</evidence>
<evidence type="ECO:0000256" key="3">
    <source>
        <dbReference type="ARBA" id="ARBA00022691"/>
    </source>
</evidence>
<dbReference type="Pfam" id="PF13649">
    <property type="entry name" value="Methyltransf_25"/>
    <property type="match status" value="1"/>
</dbReference>
<dbReference type="Gene3D" id="3.40.50.150">
    <property type="entry name" value="Vaccinia Virus protein VP39"/>
    <property type="match status" value="1"/>
</dbReference>
<protein>
    <submittedName>
        <fullName evidence="5">Class I SAM-dependent DNA methyltransferase</fullName>
    </submittedName>
</protein>
<dbReference type="SUPFAM" id="SSF53335">
    <property type="entry name" value="S-adenosyl-L-methionine-dependent methyltransferases"/>
    <property type="match status" value="1"/>
</dbReference>
<name>A0ABW5M533_9BACT</name>
<dbReference type="GO" id="GO:0032259">
    <property type="term" value="P:methylation"/>
    <property type="evidence" value="ECO:0007669"/>
    <property type="project" value="UniProtKB-KW"/>
</dbReference>
<gene>
    <name evidence="5" type="ORF">ACFSUS_15570</name>
</gene>
<evidence type="ECO:0000256" key="2">
    <source>
        <dbReference type="ARBA" id="ARBA00022679"/>
    </source>
</evidence>
<reference evidence="6" key="1">
    <citation type="journal article" date="2019" name="Int. J. Syst. Evol. Microbiol.">
        <title>The Global Catalogue of Microorganisms (GCM) 10K type strain sequencing project: providing services to taxonomists for standard genome sequencing and annotation.</title>
        <authorList>
            <consortium name="The Broad Institute Genomics Platform"/>
            <consortium name="The Broad Institute Genome Sequencing Center for Infectious Disease"/>
            <person name="Wu L."/>
            <person name="Ma J."/>
        </authorList>
    </citation>
    <scope>NUCLEOTIDE SEQUENCE [LARGE SCALE GENOMIC DNA]</scope>
    <source>
        <strain evidence="6">KCTC 42805</strain>
    </source>
</reference>
<evidence type="ECO:0000256" key="1">
    <source>
        <dbReference type="ARBA" id="ARBA00022603"/>
    </source>
</evidence>
<sequence>MIDKRDEFGKMFRLEQRLWWYRILHESVERALLKQFGSRRDIAILDAGCGTGGLLDFLRRRGYKHLRGIDGSADAVAFCHERGLDVTLVNLNELASVTPQIQYDAIVCNDVFCYFDDPALHQLIYQLALRLKPGGLLISNNNAFNVFRGQHDIAVGSIRRFVLADFERLAPIANLQILSSTYWSLALSPLILLIRQWQNWQLRAGWRSADQPASDVYFPGEWVNQTLYKLVRAEQQWLPQAPFGSSLFVTFKK</sequence>
<dbReference type="CDD" id="cd02440">
    <property type="entry name" value="AdoMet_MTases"/>
    <property type="match status" value="1"/>
</dbReference>
<proteinExistence type="predicted"/>
<dbReference type="GO" id="GO:0008168">
    <property type="term" value="F:methyltransferase activity"/>
    <property type="evidence" value="ECO:0007669"/>
    <property type="project" value="UniProtKB-KW"/>
</dbReference>
<keyword evidence="1 5" id="KW-0489">Methyltransferase</keyword>
<organism evidence="5 6">
    <name type="scientific">Spirosoma soli</name>
    <dbReference type="NCBI Taxonomy" id="1770529"/>
    <lineage>
        <taxon>Bacteria</taxon>
        <taxon>Pseudomonadati</taxon>
        <taxon>Bacteroidota</taxon>
        <taxon>Cytophagia</taxon>
        <taxon>Cytophagales</taxon>
        <taxon>Cytophagaceae</taxon>
        <taxon>Spirosoma</taxon>
    </lineage>
</organism>
<dbReference type="RefSeq" id="WP_381524134.1">
    <property type="nucleotide sequence ID" value="NZ_JBHULN010000009.1"/>
</dbReference>
<feature type="domain" description="Methyltransferase" evidence="4">
    <location>
        <begin position="44"/>
        <end position="135"/>
    </location>
</feature>
<keyword evidence="2" id="KW-0808">Transferase</keyword>
<dbReference type="Proteomes" id="UP001597469">
    <property type="component" value="Unassembled WGS sequence"/>
</dbReference>